<dbReference type="Proteomes" id="UP000220914">
    <property type="component" value="Unassembled WGS sequence"/>
</dbReference>
<dbReference type="InterPro" id="IPR023606">
    <property type="entry name" value="CoA-Trfase_III_dom_1_sf"/>
</dbReference>
<dbReference type="Gene3D" id="3.30.1540.10">
    <property type="entry name" value="formyl-coa transferase, domain 3"/>
    <property type="match status" value="2"/>
</dbReference>
<dbReference type="Gene3D" id="3.40.50.10540">
    <property type="entry name" value="Crotonobetainyl-coa:carnitine coa-transferase, domain 1"/>
    <property type="match status" value="2"/>
</dbReference>
<gene>
    <name evidence="4" type="ORF">CQY20_03140</name>
    <name evidence="3" type="ORF">MAGR_27160</name>
</gene>
<dbReference type="InterPro" id="IPR044855">
    <property type="entry name" value="CoA-Trfase_III_dom3_sf"/>
</dbReference>
<dbReference type="EMBL" id="BLKS01000001">
    <property type="protein sequence ID" value="GFG51275.1"/>
    <property type="molecule type" value="Genomic_DNA"/>
</dbReference>
<evidence type="ECO:0000256" key="1">
    <source>
        <dbReference type="ARBA" id="ARBA00022679"/>
    </source>
</evidence>
<reference evidence="3 6" key="2">
    <citation type="journal article" date="2019" name="Emerg. Microbes Infect.">
        <title>Comprehensive subspecies identification of 175 nontuberculous mycobacteria species based on 7547 genomic profiles.</title>
        <authorList>
            <person name="Matsumoto Y."/>
            <person name="Kinjo T."/>
            <person name="Motooka D."/>
            <person name="Nabeya D."/>
            <person name="Jung N."/>
            <person name="Uechi K."/>
            <person name="Horii T."/>
            <person name="Iida T."/>
            <person name="Fujita J."/>
            <person name="Nakamura S."/>
        </authorList>
    </citation>
    <scope>NUCLEOTIDE SEQUENCE [LARGE SCALE GENOMIC DNA]</scope>
    <source>
        <strain evidence="3 6">JCM 6377</strain>
    </source>
</reference>
<evidence type="ECO:0000313" key="4">
    <source>
        <dbReference type="EMBL" id="PEG42406.1"/>
    </source>
</evidence>
<dbReference type="Pfam" id="PF02515">
    <property type="entry name" value="CoA_transf_3"/>
    <property type="match status" value="2"/>
</dbReference>
<feature type="region of interest" description="Disordered" evidence="2">
    <location>
        <begin position="736"/>
        <end position="757"/>
    </location>
</feature>
<dbReference type="InterPro" id="IPR003673">
    <property type="entry name" value="CoA-Trfase_fam_III"/>
</dbReference>
<comment type="caution">
    <text evidence="4">The sequence shown here is derived from an EMBL/GenBank/DDBJ whole genome shotgun (WGS) entry which is preliminary data.</text>
</comment>
<dbReference type="InterPro" id="IPR050483">
    <property type="entry name" value="CoA-transferase_III_domain"/>
</dbReference>
<name>A0A2A7NF12_MYCAG</name>
<evidence type="ECO:0000313" key="6">
    <source>
        <dbReference type="Proteomes" id="UP000465302"/>
    </source>
</evidence>
<evidence type="ECO:0000313" key="5">
    <source>
        <dbReference type="Proteomes" id="UP000220914"/>
    </source>
</evidence>
<dbReference type="PANTHER" id="PTHR48207:SF3">
    <property type="entry name" value="SUCCINATE--HYDROXYMETHYLGLUTARATE COA-TRANSFERASE"/>
    <property type="match status" value="1"/>
</dbReference>
<sequence length="807" mass="86973">MAALDGFTVVDLSSGIAGGYCTKLLADGGAHVIKVESPEGDSLRRWSASGAGIADGDSALFSFLACSKHSVVVDPDRAEDTDLLRDMLAGADAVVWSRGSAVVGRDEFAPAAIASAHPHLTVTAITPFGLDGPWSDKPATEFTTQAWSGGVIGLGRGAQDRPPVHVAGQIGEWLAGAFAAAGTLASSPGLVDVSMLEAQILCLTYYSVSFHDALGRPFRDQRRLTVPGVATAADGLVALGCGTAQQWFDLCAMTGHDDWIDEQSDLSITEQANIHADDIYRWVRENRVDDILELSTAFRIPNAPVGNGANVTSFDQFAARGSFVENPRDRFTQPGPPYRTTPSLLRAPQPAPRLGQHTNLYRPNGHLGVKKGDFSAQMSVSAQEGAGLGIEGLRVLDMTSFWAGPSCTHVLAQLGAEVIHVESAARPDGTRLIAGVPTTEEQWWERSPIFSGLNTNKKSVTLDIRSERGVELLRRLVKTCDVIVENYTPRVLDQIGLDFEAVHRLRPDAIMMRMPGFGLDGPWRDKPAFAYVIEDASGITWLTGYPDQNPVEPYAVGDPNAGVHGLNALLLALAHRRRTGEGVRIEAAMVDAAVNVAAEQIIEYSAYGNLLQRDGNRGPAAAPQNLYRTSQLDEFSRPDDWVAIAVTTDEQWAGLVAALGDPSWADDELSDVAGRRRRHDEIDEHLSRWCATRTGDEIVETLWAAGVPVAKVMQPHRVGDLPQLVHRGFYEHVDHPVNPTARHSTLPMRISSGPRRHHRAPAPLLGQHNREVLSGLGLSDEEIAELEDHGIIGTAPAGLGIRTTKTG</sequence>
<dbReference type="PANTHER" id="PTHR48207">
    <property type="entry name" value="SUCCINATE--HYDROXYMETHYLGLUTARATE COA-TRANSFERASE"/>
    <property type="match status" value="1"/>
</dbReference>
<organism evidence="4 5">
    <name type="scientific">Mycolicibacterium agri</name>
    <name type="common">Mycobacterium agri</name>
    <dbReference type="NCBI Taxonomy" id="36811"/>
    <lineage>
        <taxon>Bacteria</taxon>
        <taxon>Bacillati</taxon>
        <taxon>Actinomycetota</taxon>
        <taxon>Actinomycetes</taxon>
        <taxon>Mycobacteriales</taxon>
        <taxon>Mycobacteriaceae</taxon>
        <taxon>Mycolicibacterium</taxon>
    </lineage>
</organism>
<proteinExistence type="predicted"/>
<accession>A0A2A7NF12</accession>
<keyword evidence="5" id="KW-1185">Reference proteome</keyword>
<dbReference type="SUPFAM" id="SSF89796">
    <property type="entry name" value="CoA-transferase family III (CaiB/BaiF)"/>
    <property type="match status" value="2"/>
</dbReference>
<protein>
    <submittedName>
        <fullName evidence="4">CoA transferase</fullName>
    </submittedName>
</protein>
<dbReference type="EMBL" id="PDCP01000003">
    <property type="protein sequence ID" value="PEG42406.1"/>
    <property type="molecule type" value="Genomic_DNA"/>
</dbReference>
<evidence type="ECO:0000256" key="2">
    <source>
        <dbReference type="SAM" id="MobiDB-lite"/>
    </source>
</evidence>
<reference evidence="3" key="3">
    <citation type="submission" date="2020-02" db="EMBL/GenBank/DDBJ databases">
        <authorList>
            <person name="Matsumoto Y."/>
            <person name="Motooka D."/>
            <person name="Nakamura S."/>
        </authorList>
    </citation>
    <scope>NUCLEOTIDE SEQUENCE</scope>
    <source>
        <strain evidence="3">JCM 6377</strain>
    </source>
</reference>
<evidence type="ECO:0000313" key="3">
    <source>
        <dbReference type="EMBL" id="GFG51275.1"/>
    </source>
</evidence>
<feature type="region of interest" description="Disordered" evidence="2">
    <location>
        <begin position="326"/>
        <end position="353"/>
    </location>
</feature>
<dbReference type="OrthoDB" id="9797653at2"/>
<reference evidence="4 5" key="1">
    <citation type="submission" date="2017-10" db="EMBL/GenBank/DDBJ databases">
        <title>The new phylogeny of genus Mycobacterium.</title>
        <authorList>
            <person name="Tortoli E."/>
            <person name="Trovato A."/>
            <person name="Cirillo D.M."/>
        </authorList>
    </citation>
    <scope>NUCLEOTIDE SEQUENCE [LARGE SCALE GENOMIC DNA]</scope>
    <source>
        <strain evidence="4 5">CCUG37673</strain>
    </source>
</reference>
<keyword evidence="1 4" id="KW-0808">Transferase</keyword>
<dbReference type="RefSeq" id="WP_097938188.1">
    <property type="nucleotide sequence ID" value="NZ_BLKS01000001.1"/>
</dbReference>
<dbReference type="AlphaFoldDB" id="A0A2A7NF12"/>
<dbReference type="Proteomes" id="UP000465302">
    <property type="component" value="Unassembled WGS sequence"/>
</dbReference>
<dbReference type="GO" id="GO:0008410">
    <property type="term" value="F:CoA-transferase activity"/>
    <property type="evidence" value="ECO:0007669"/>
    <property type="project" value="TreeGrafter"/>
</dbReference>